<dbReference type="GeneID" id="85317485"/>
<dbReference type="AlphaFoldDB" id="A0AA40AK78"/>
<accession>A0AA40AK78</accession>
<reference evidence="2" key="1">
    <citation type="submission" date="2023-06" db="EMBL/GenBank/DDBJ databases">
        <title>Genome-scale phylogeny and comparative genomics of the fungal order Sordariales.</title>
        <authorList>
            <consortium name="Lawrence Berkeley National Laboratory"/>
            <person name="Hensen N."/>
            <person name="Bonometti L."/>
            <person name="Westerberg I."/>
            <person name="Brannstrom I.O."/>
            <person name="Guillou S."/>
            <person name="Cros-Aarteil S."/>
            <person name="Calhoun S."/>
            <person name="Haridas S."/>
            <person name="Kuo A."/>
            <person name="Mondo S."/>
            <person name="Pangilinan J."/>
            <person name="Riley R."/>
            <person name="LaButti K."/>
            <person name="Andreopoulos B."/>
            <person name="Lipzen A."/>
            <person name="Chen C."/>
            <person name="Yanf M."/>
            <person name="Daum C."/>
            <person name="Ng V."/>
            <person name="Clum A."/>
            <person name="Steindorff A."/>
            <person name="Ohm R."/>
            <person name="Martin F."/>
            <person name="Silar P."/>
            <person name="Natvig D."/>
            <person name="Lalanne C."/>
            <person name="Gautier V."/>
            <person name="Ament-velasquez S.L."/>
            <person name="Kruys A."/>
            <person name="Hutchinson M.I."/>
            <person name="Powell A.J."/>
            <person name="Barry K."/>
            <person name="Miller A.N."/>
            <person name="Grigoriev I.V."/>
            <person name="Debuchy R."/>
            <person name="Gladieux P."/>
            <person name="Thoren M.H."/>
            <person name="Johannesson H."/>
        </authorList>
    </citation>
    <scope>NUCLEOTIDE SEQUENCE</scope>
    <source>
        <strain evidence="2">SMH2392-1A</strain>
    </source>
</reference>
<comment type="caution">
    <text evidence="2">The sequence shown here is derived from an EMBL/GenBank/DDBJ whole genome shotgun (WGS) entry which is preliminary data.</text>
</comment>
<proteinExistence type="predicted"/>
<organism evidence="2 3">
    <name type="scientific">Lasiosphaeria miniovina</name>
    <dbReference type="NCBI Taxonomy" id="1954250"/>
    <lineage>
        <taxon>Eukaryota</taxon>
        <taxon>Fungi</taxon>
        <taxon>Dikarya</taxon>
        <taxon>Ascomycota</taxon>
        <taxon>Pezizomycotina</taxon>
        <taxon>Sordariomycetes</taxon>
        <taxon>Sordariomycetidae</taxon>
        <taxon>Sordariales</taxon>
        <taxon>Lasiosphaeriaceae</taxon>
        <taxon>Lasiosphaeria</taxon>
    </lineage>
</organism>
<dbReference type="Proteomes" id="UP001172101">
    <property type="component" value="Unassembled WGS sequence"/>
</dbReference>
<dbReference type="RefSeq" id="XP_060296191.1">
    <property type="nucleotide sequence ID" value="XM_060434215.1"/>
</dbReference>
<protein>
    <submittedName>
        <fullName evidence="2">Uncharacterized protein</fullName>
    </submittedName>
</protein>
<dbReference type="EMBL" id="JAUIRO010000004">
    <property type="protein sequence ID" value="KAK0717398.1"/>
    <property type="molecule type" value="Genomic_DNA"/>
</dbReference>
<name>A0AA40AK78_9PEZI</name>
<keyword evidence="3" id="KW-1185">Reference proteome</keyword>
<evidence type="ECO:0000256" key="1">
    <source>
        <dbReference type="SAM" id="MobiDB-lite"/>
    </source>
</evidence>
<sequence length="236" mass="25237">MYMYMTSTEDRSVRTMVKLDVVGPQRHCAHDGPGWPLESSKKASHCPAKQQPKPSRLMGQSQSVVPPAPAHHTVGRNKAIVWKLAPDGSIEEEKNSSPIGLACQVSGTGAGHSIPPEGGHDKQTIIAQLWARFLIAIWLSPHAASSSRHGNSYQSHATLSGRTCSSCSTAHLARPCLGSHVLSGLWHWLLTWKASSNFLLFSCQVFPIICPVNREGTATLGGGVGGGNSHTSHRVG</sequence>
<evidence type="ECO:0000313" key="3">
    <source>
        <dbReference type="Proteomes" id="UP001172101"/>
    </source>
</evidence>
<gene>
    <name evidence="2" type="ORF">B0T26DRAFT_296132</name>
</gene>
<evidence type="ECO:0000313" key="2">
    <source>
        <dbReference type="EMBL" id="KAK0717398.1"/>
    </source>
</evidence>
<feature type="region of interest" description="Disordered" evidence="1">
    <location>
        <begin position="30"/>
        <end position="72"/>
    </location>
</feature>